<dbReference type="SUPFAM" id="SSF54001">
    <property type="entry name" value="Cysteine proteinases"/>
    <property type="match status" value="1"/>
</dbReference>
<sequence length="188" mass="21529">IQDKRAAKMAQIQEEAASEAAGQINMEEVENRAIADLLKVNKLTLKEVESDGHCLFRAVADQLAEYHHIRDDFMELRRKAADYMRAHKDDFIPFLVNSTGDILSNEEFVEYCHELETTAVWGGEPEILALAHVYKLPVHIIQMGSPTLKIGDEYPAHDPIRLSYHHHAFGLGQHYNSLRKKHLHHQET</sequence>
<dbReference type="InterPro" id="IPR038765">
    <property type="entry name" value="Papain-like_cys_pep_sf"/>
</dbReference>
<protein>
    <recommendedName>
        <fullName evidence="1">OTU domain-containing protein</fullName>
    </recommendedName>
</protein>
<feature type="domain" description="OTU" evidence="1">
    <location>
        <begin position="43"/>
        <end position="181"/>
    </location>
</feature>
<gene>
    <name evidence="2" type="ORF">BJ085DRAFT_21905</name>
</gene>
<evidence type="ECO:0000259" key="1">
    <source>
        <dbReference type="PROSITE" id="PS50802"/>
    </source>
</evidence>
<name>A0A4V1J5U1_9FUNG</name>
<dbReference type="InterPro" id="IPR050704">
    <property type="entry name" value="Peptidase_C85-like"/>
</dbReference>
<dbReference type="EMBL" id="ML002217">
    <property type="protein sequence ID" value="RKP40239.1"/>
    <property type="molecule type" value="Genomic_DNA"/>
</dbReference>
<dbReference type="PANTHER" id="PTHR12419:SF10">
    <property type="entry name" value="DEUBIQUITINASE OTUD6B"/>
    <property type="match status" value="1"/>
</dbReference>
<dbReference type="STRING" id="215637.A0A4V1J5U1"/>
<dbReference type="Gene3D" id="3.90.70.80">
    <property type="match status" value="1"/>
</dbReference>
<feature type="non-terminal residue" evidence="2">
    <location>
        <position position="1"/>
    </location>
</feature>
<proteinExistence type="predicted"/>
<dbReference type="PANTHER" id="PTHR12419">
    <property type="entry name" value="OTU DOMAIN CONTAINING PROTEIN"/>
    <property type="match status" value="1"/>
</dbReference>
<evidence type="ECO:0000313" key="3">
    <source>
        <dbReference type="Proteomes" id="UP000268162"/>
    </source>
</evidence>
<evidence type="ECO:0000313" key="2">
    <source>
        <dbReference type="EMBL" id="RKP40239.1"/>
    </source>
</evidence>
<keyword evidence="3" id="KW-1185">Reference proteome</keyword>
<dbReference type="GO" id="GO:0016579">
    <property type="term" value="P:protein deubiquitination"/>
    <property type="evidence" value="ECO:0007669"/>
    <property type="project" value="TreeGrafter"/>
</dbReference>
<organism evidence="2 3">
    <name type="scientific">Dimargaris cristalligena</name>
    <dbReference type="NCBI Taxonomy" id="215637"/>
    <lineage>
        <taxon>Eukaryota</taxon>
        <taxon>Fungi</taxon>
        <taxon>Fungi incertae sedis</taxon>
        <taxon>Zoopagomycota</taxon>
        <taxon>Kickxellomycotina</taxon>
        <taxon>Dimargaritomycetes</taxon>
        <taxon>Dimargaritales</taxon>
        <taxon>Dimargaritaceae</taxon>
        <taxon>Dimargaris</taxon>
    </lineage>
</organism>
<dbReference type="AlphaFoldDB" id="A0A4V1J5U1"/>
<dbReference type="Pfam" id="PF02338">
    <property type="entry name" value="OTU"/>
    <property type="match status" value="1"/>
</dbReference>
<dbReference type="PROSITE" id="PS50802">
    <property type="entry name" value="OTU"/>
    <property type="match status" value="1"/>
</dbReference>
<reference evidence="3" key="1">
    <citation type="journal article" date="2018" name="Nat. Microbiol.">
        <title>Leveraging single-cell genomics to expand the fungal tree of life.</title>
        <authorList>
            <person name="Ahrendt S.R."/>
            <person name="Quandt C.A."/>
            <person name="Ciobanu D."/>
            <person name="Clum A."/>
            <person name="Salamov A."/>
            <person name="Andreopoulos B."/>
            <person name="Cheng J.F."/>
            <person name="Woyke T."/>
            <person name="Pelin A."/>
            <person name="Henrissat B."/>
            <person name="Reynolds N.K."/>
            <person name="Benny G.L."/>
            <person name="Smith M.E."/>
            <person name="James T.Y."/>
            <person name="Grigoriev I.V."/>
        </authorList>
    </citation>
    <scope>NUCLEOTIDE SEQUENCE [LARGE SCALE GENOMIC DNA]</scope>
    <source>
        <strain evidence="3">RSA 468</strain>
    </source>
</reference>
<dbReference type="CDD" id="cd22748">
    <property type="entry name" value="OTU_OTUD6-like"/>
    <property type="match status" value="1"/>
</dbReference>
<dbReference type="GO" id="GO:0004843">
    <property type="term" value="F:cysteine-type deubiquitinase activity"/>
    <property type="evidence" value="ECO:0007669"/>
    <property type="project" value="TreeGrafter"/>
</dbReference>
<dbReference type="Proteomes" id="UP000268162">
    <property type="component" value="Unassembled WGS sequence"/>
</dbReference>
<dbReference type="InterPro" id="IPR003323">
    <property type="entry name" value="OTU_dom"/>
</dbReference>
<accession>A0A4V1J5U1</accession>